<feature type="region of interest" description="Disordered" evidence="1">
    <location>
        <begin position="1"/>
        <end position="69"/>
    </location>
</feature>
<name>A0A9P8XTP8_9PEZI</name>
<dbReference type="GeneID" id="70187121"/>
<reference evidence="2" key="1">
    <citation type="journal article" date="2021" name="Nat. Commun.">
        <title>Genetic determinants of endophytism in the Arabidopsis root mycobiome.</title>
        <authorList>
            <person name="Mesny F."/>
            <person name="Miyauchi S."/>
            <person name="Thiergart T."/>
            <person name="Pickel B."/>
            <person name="Atanasova L."/>
            <person name="Karlsson M."/>
            <person name="Huettel B."/>
            <person name="Barry K.W."/>
            <person name="Haridas S."/>
            <person name="Chen C."/>
            <person name="Bauer D."/>
            <person name="Andreopoulos W."/>
            <person name="Pangilinan J."/>
            <person name="LaButti K."/>
            <person name="Riley R."/>
            <person name="Lipzen A."/>
            <person name="Clum A."/>
            <person name="Drula E."/>
            <person name="Henrissat B."/>
            <person name="Kohler A."/>
            <person name="Grigoriev I.V."/>
            <person name="Martin F.M."/>
            <person name="Hacquard S."/>
        </authorList>
    </citation>
    <scope>NUCLEOTIDE SEQUENCE</scope>
    <source>
        <strain evidence="2">MPI-CAGE-CH-0230</strain>
    </source>
</reference>
<evidence type="ECO:0000313" key="2">
    <source>
        <dbReference type="EMBL" id="KAH7012149.1"/>
    </source>
</evidence>
<feature type="compositionally biased region" description="Low complexity" evidence="1">
    <location>
        <begin position="23"/>
        <end position="32"/>
    </location>
</feature>
<comment type="caution">
    <text evidence="2">The sequence shown here is derived from an EMBL/GenBank/DDBJ whole genome shotgun (WGS) entry which is preliminary data.</text>
</comment>
<proteinExistence type="predicted"/>
<evidence type="ECO:0000256" key="1">
    <source>
        <dbReference type="SAM" id="MobiDB-lite"/>
    </source>
</evidence>
<sequence length="214" mass="24185">MAKCSPIKTEVDMRDGIRAGTLSSGSTPSGTPRLFSDFDPVPSDRRQRIEREHEKFPRGKRGKGSGPVSLAQGQIELYTLMRAPRNTTPDPDPDPDPDSKHKPDLLSTLPSEIRQIIYMFALRRVEWRIVDNDDFQHNDFPRGIGDPSGFYYPLRKASSVLRLNKQIREEALPLAFRLTKFCFDSPHSATMFLMAVVFRFDISKTAEAKTSSPS</sequence>
<accession>A0A9P8XTP8</accession>
<feature type="compositionally biased region" description="Basic and acidic residues" evidence="1">
    <location>
        <begin position="42"/>
        <end position="57"/>
    </location>
</feature>
<gene>
    <name evidence="2" type="ORF">B0I36DRAFT_356243</name>
</gene>
<dbReference type="AlphaFoldDB" id="A0A9P8XTP8"/>
<protein>
    <submittedName>
        <fullName evidence="2">Uncharacterized protein</fullName>
    </submittedName>
</protein>
<dbReference type="Proteomes" id="UP000756346">
    <property type="component" value="Unassembled WGS sequence"/>
</dbReference>
<evidence type="ECO:0000313" key="3">
    <source>
        <dbReference type="Proteomes" id="UP000756346"/>
    </source>
</evidence>
<keyword evidence="3" id="KW-1185">Reference proteome</keyword>
<feature type="region of interest" description="Disordered" evidence="1">
    <location>
        <begin position="83"/>
        <end position="106"/>
    </location>
</feature>
<dbReference type="EMBL" id="JAGTJQ010000015">
    <property type="protein sequence ID" value="KAH7012149.1"/>
    <property type="molecule type" value="Genomic_DNA"/>
</dbReference>
<organism evidence="2 3">
    <name type="scientific">Microdochium trichocladiopsis</name>
    <dbReference type="NCBI Taxonomy" id="1682393"/>
    <lineage>
        <taxon>Eukaryota</taxon>
        <taxon>Fungi</taxon>
        <taxon>Dikarya</taxon>
        <taxon>Ascomycota</taxon>
        <taxon>Pezizomycotina</taxon>
        <taxon>Sordariomycetes</taxon>
        <taxon>Xylariomycetidae</taxon>
        <taxon>Xylariales</taxon>
        <taxon>Microdochiaceae</taxon>
        <taxon>Microdochium</taxon>
    </lineage>
</organism>
<dbReference type="OrthoDB" id="5096313at2759"/>
<dbReference type="RefSeq" id="XP_046004525.1">
    <property type="nucleotide sequence ID" value="XM_046157575.1"/>
</dbReference>